<keyword evidence="3" id="KW-1185">Reference proteome</keyword>
<evidence type="ECO:0000256" key="1">
    <source>
        <dbReference type="SAM" id="SignalP"/>
    </source>
</evidence>
<dbReference type="InterPro" id="IPR021345">
    <property type="entry name" value="DUF2961"/>
</dbReference>
<dbReference type="EnsemblMetazoa" id="Aqu2.1.31861_001">
    <property type="protein sequence ID" value="Aqu2.1.31861_001"/>
    <property type="gene ID" value="Aqu2.1.31861"/>
</dbReference>
<protein>
    <submittedName>
        <fullName evidence="2">Uncharacterized protein</fullName>
    </submittedName>
</protein>
<reference evidence="3" key="1">
    <citation type="journal article" date="2010" name="Nature">
        <title>The Amphimedon queenslandica genome and the evolution of animal complexity.</title>
        <authorList>
            <person name="Srivastava M."/>
            <person name="Simakov O."/>
            <person name="Chapman J."/>
            <person name="Fahey B."/>
            <person name="Gauthier M.E."/>
            <person name="Mitros T."/>
            <person name="Richards G.S."/>
            <person name="Conaco C."/>
            <person name="Dacre M."/>
            <person name="Hellsten U."/>
            <person name="Larroux C."/>
            <person name="Putnam N.H."/>
            <person name="Stanke M."/>
            <person name="Adamska M."/>
            <person name="Darling A."/>
            <person name="Degnan S.M."/>
            <person name="Oakley T.H."/>
            <person name="Plachetzki D.C."/>
            <person name="Zhai Y."/>
            <person name="Adamski M."/>
            <person name="Calcino A."/>
            <person name="Cummins S.F."/>
            <person name="Goodstein D.M."/>
            <person name="Harris C."/>
            <person name="Jackson D.J."/>
            <person name="Leys S.P."/>
            <person name="Shu S."/>
            <person name="Woodcroft B.J."/>
            <person name="Vervoort M."/>
            <person name="Kosik K.S."/>
            <person name="Manning G."/>
            <person name="Degnan B.M."/>
            <person name="Rokhsar D.S."/>
        </authorList>
    </citation>
    <scope>NUCLEOTIDE SEQUENCE [LARGE SCALE GENOMIC DNA]</scope>
</reference>
<feature type="chain" id="PRO_5010858683" evidence="1">
    <location>
        <begin position="18"/>
        <end position="333"/>
    </location>
</feature>
<name>A0A1X7UW13_AMPQE</name>
<dbReference type="OrthoDB" id="9970989at2759"/>
<keyword evidence="1" id="KW-0732">Signal</keyword>
<dbReference type="KEGG" id="aqu:109581954"/>
<sequence>MEFHLLLLFLLVGGVFSAIPVTPDMKSFSSAIKGGHLPANTEKTLYEHSTGQAGVITEQWFTGRGVMNEDARIRIYVDGETTASIDFMLLLAHGIGGTESIEVGNIPWGTKRIAHAADGGIYNTYRIPFANSFKVTATHPNGGTFWYIIRGVENYPLILGDLLLPKTTKLKLYKNVGIILKPLDFITLADVNATAGALFQVTLSANSTDFHYVEACMRAIIDDSNSTMFLSSGTEDFFLSAYSFNRGLYHHDNAGCTLRQGKAQISAYKFFENDPLLFSKSLKISYRCGETRDGQLGCPSDFPPPTSRPDRLEAPLLANTTVTTYTWVYEWAM</sequence>
<organism evidence="2">
    <name type="scientific">Amphimedon queenslandica</name>
    <name type="common">Sponge</name>
    <dbReference type="NCBI Taxonomy" id="400682"/>
    <lineage>
        <taxon>Eukaryota</taxon>
        <taxon>Metazoa</taxon>
        <taxon>Porifera</taxon>
        <taxon>Demospongiae</taxon>
        <taxon>Heteroscleromorpha</taxon>
        <taxon>Haplosclerida</taxon>
        <taxon>Niphatidae</taxon>
        <taxon>Amphimedon</taxon>
    </lineage>
</organism>
<dbReference type="Proteomes" id="UP000007879">
    <property type="component" value="Unassembled WGS sequence"/>
</dbReference>
<dbReference type="Gene3D" id="2.60.120.1390">
    <property type="match status" value="2"/>
</dbReference>
<dbReference type="Pfam" id="PF11175">
    <property type="entry name" value="DUF2961"/>
    <property type="match status" value="1"/>
</dbReference>
<evidence type="ECO:0000313" key="2">
    <source>
        <dbReference type="EnsemblMetazoa" id="Aqu2.1.31861_001"/>
    </source>
</evidence>
<reference evidence="2" key="2">
    <citation type="submission" date="2017-05" db="UniProtKB">
        <authorList>
            <consortium name="EnsemblMetazoa"/>
        </authorList>
    </citation>
    <scope>IDENTIFICATION</scope>
</reference>
<dbReference type="InParanoid" id="A0A1X7UW13"/>
<feature type="signal peptide" evidence="1">
    <location>
        <begin position="1"/>
        <end position="17"/>
    </location>
</feature>
<dbReference type="eggNOG" id="ENOG502S3B6">
    <property type="taxonomic scope" value="Eukaryota"/>
</dbReference>
<gene>
    <name evidence="2" type="primary">109581954</name>
</gene>
<dbReference type="AlphaFoldDB" id="A0A1X7UW13"/>
<dbReference type="EnsemblMetazoa" id="XM_019996464.1">
    <property type="protein sequence ID" value="XP_019852023.1"/>
    <property type="gene ID" value="LOC109581954"/>
</dbReference>
<evidence type="ECO:0000313" key="3">
    <source>
        <dbReference type="Proteomes" id="UP000007879"/>
    </source>
</evidence>
<proteinExistence type="predicted"/>
<accession>A0A1X7UW13</accession>